<evidence type="ECO:0000313" key="3">
    <source>
        <dbReference type="Proteomes" id="UP001200430"/>
    </source>
</evidence>
<evidence type="ECO:0008006" key="4">
    <source>
        <dbReference type="Google" id="ProtNLM"/>
    </source>
</evidence>
<dbReference type="Gene3D" id="2.60.40.10">
    <property type="entry name" value="Immunoglobulins"/>
    <property type="match status" value="1"/>
</dbReference>
<protein>
    <recommendedName>
        <fullName evidence="4">Carboxypeptidase regulatory-like domain-containing protein</fullName>
    </recommendedName>
</protein>
<evidence type="ECO:0000313" key="2">
    <source>
        <dbReference type="EMBL" id="MCF4143650.1"/>
    </source>
</evidence>
<dbReference type="EMBL" id="JAKGUD010000022">
    <property type="protein sequence ID" value="MCF4143650.1"/>
    <property type="molecule type" value="Genomic_DNA"/>
</dbReference>
<gene>
    <name evidence="2" type="ORF">L2W38_12605</name>
</gene>
<feature type="chain" id="PRO_5045252826" description="Carboxypeptidase regulatory-like domain-containing protein" evidence="1">
    <location>
        <begin position="24"/>
        <end position="105"/>
    </location>
</feature>
<reference evidence="2 3" key="1">
    <citation type="submission" date="2022-01" db="EMBL/GenBank/DDBJ databases">
        <title>Dethiosulfovibrio faecalis sp. nov., a novel proteolytic, non-sulfur-reducing bacterium isolated from a marine aquaculture solid waste bioreactor.</title>
        <authorList>
            <person name="Grabowski S."/>
            <person name="Apolinario E."/>
            <person name="Schneider N."/>
            <person name="Marshall C.W."/>
            <person name="Sowers K.R."/>
        </authorList>
    </citation>
    <scope>NUCLEOTIDE SEQUENCE [LARGE SCALE GENOMIC DNA]</scope>
    <source>
        <strain evidence="2 3">DSM 12537</strain>
    </source>
</reference>
<accession>A0ABS9ER30</accession>
<dbReference type="RefSeq" id="WP_236100416.1">
    <property type="nucleotide sequence ID" value="NZ_JAKGUD010000022.1"/>
</dbReference>
<keyword evidence="3" id="KW-1185">Reference proteome</keyword>
<name>A0ABS9ER30_9BACT</name>
<dbReference type="InterPro" id="IPR013783">
    <property type="entry name" value="Ig-like_fold"/>
</dbReference>
<evidence type="ECO:0000256" key="1">
    <source>
        <dbReference type="SAM" id="SignalP"/>
    </source>
</evidence>
<keyword evidence="1" id="KW-0732">Signal</keyword>
<dbReference type="Proteomes" id="UP001200430">
    <property type="component" value="Unassembled WGS sequence"/>
</dbReference>
<proteinExistence type="predicted"/>
<comment type="caution">
    <text evidence="2">The sequence shown here is derived from an EMBL/GenBank/DDBJ whole genome shotgun (WGS) entry which is preliminary data.</text>
</comment>
<sequence>MKRRVIFALGMALCLAWTVVAYAHTPICACYLNGDGTVTCEGGFSDGSSAAGVKMTVRTSDGAVIQEGKMDDLGEFIFDVPEGDYEVEFNAGPGHEVLIKGEEIQ</sequence>
<organism evidence="2 3">
    <name type="scientific">Dethiosulfovibrio marinus</name>
    <dbReference type="NCBI Taxonomy" id="133532"/>
    <lineage>
        <taxon>Bacteria</taxon>
        <taxon>Thermotogati</taxon>
        <taxon>Synergistota</taxon>
        <taxon>Synergistia</taxon>
        <taxon>Synergistales</taxon>
        <taxon>Dethiosulfovibrionaceae</taxon>
        <taxon>Dethiosulfovibrio</taxon>
    </lineage>
</organism>
<feature type="signal peptide" evidence="1">
    <location>
        <begin position="1"/>
        <end position="23"/>
    </location>
</feature>